<organism evidence="3 4">
    <name type="scientific">Tribolium castaneum</name>
    <name type="common">Red flour beetle</name>
    <dbReference type="NCBI Taxonomy" id="7070"/>
    <lineage>
        <taxon>Eukaryota</taxon>
        <taxon>Metazoa</taxon>
        <taxon>Ecdysozoa</taxon>
        <taxon>Arthropoda</taxon>
        <taxon>Hexapoda</taxon>
        <taxon>Insecta</taxon>
        <taxon>Pterygota</taxon>
        <taxon>Neoptera</taxon>
        <taxon>Endopterygota</taxon>
        <taxon>Coleoptera</taxon>
        <taxon>Polyphaga</taxon>
        <taxon>Cucujiformia</taxon>
        <taxon>Tenebrionidae</taxon>
        <taxon>Tenebrionidae incertae sedis</taxon>
        <taxon>Tribolium</taxon>
    </lineage>
</organism>
<gene>
    <name evidence="3" type="primary">AUGUSTUS-3.0.2_33518</name>
    <name evidence="3" type="ORF">TcasGA2_TC033518</name>
</gene>
<evidence type="ECO:0000313" key="3">
    <source>
        <dbReference type="EMBL" id="KYB26827.1"/>
    </source>
</evidence>
<proteinExistence type="predicted"/>
<dbReference type="OrthoDB" id="6077994at2759"/>
<evidence type="ECO:0000259" key="2">
    <source>
        <dbReference type="PROSITE" id="PS50003"/>
    </source>
</evidence>
<dbReference type="InterPro" id="IPR001849">
    <property type="entry name" value="PH_domain"/>
</dbReference>
<feature type="region of interest" description="Disordered" evidence="1">
    <location>
        <begin position="228"/>
        <end position="256"/>
    </location>
</feature>
<dbReference type="SUPFAM" id="SSF50729">
    <property type="entry name" value="PH domain-like"/>
    <property type="match status" value="1"/>
</dbReference>
<dbReference type="AlphaFoldDB" id="A0A139WG92"/>
<dbReference type="InterPro" id="IPR011993">
    <property type="entry name" value="PH-like_dom_sf"/>
</dbReference>
<dbReference type="OMA" id="MIINIGH"/>
<feature type="domain" description="PH" evidence="2">
    <location>
        <begin position="4"/>
        <end position="117"/>
    </location>
</feature>
<name>A0A139WG92_TRICA</name>
<dbReference type="KEGG" id="tca:100141786"/>
<dbReference type="PROSITE" id="PS50003">
    <property type="entry name" value="PH_DOMAIN"/>
    <property type="match status" value="1"/>
</dbReference>
<dbReference type="Proteomes" id="UP000007266">
    <property type="component" value="Linkage group 7"/>
</dbReference>
<dbReference type="InParanoid" id="A0A139WG92"/>
<reference evidence="3 4" key="2">
    <citation type="journal article" date="2010" name="Nucleic Acids Res.">
        <title>BeetleBase in 2010: revisions to provide comprehensive genomic information for Tribolium castaneum.</title>
        <authorList>
            <person name="Kim H.S."/>
            <person name="Murphy T."/>
            <person name="Xia J."/>
            <person name="Caragea D."/>
            <person name="Park Y."/>
            <person name="Beeman R.W."/>
            <person name="Lorenzen M.D."/>
            <person name="Butcher S."/>
            <person name="Manak J.R."/>
            <person name="Brown S.J."/>
        </authorList>
    </citation>
    <scope>GENOME REANNOTATION</scope>
    <source>
        <strain evidence="3 4">Georgia GA2</strain>
    </source>
</reference>
<dbReference type="CDD" id="cd00821">
    <property type="entry name" value="PH"/>
    <property type="match status" value="1"/>
</dbReference>
<protein>
    <recommendedName>
        <fullName evidence="2">PH domain-containing protein</fullName>
    </recommendedName>
</protein>
<evidence type="ECO:0000256" key="1">
    <source>
        <dbReference type="SAM" id="MobiDB-lite"/>
    </source>
</evidence>
<sequence length="354" mass="39078">MQGNTLICGYLDVKISAKSRRGLTPWKAWQKQWCELKRLDNIENGVELKLKSSMEGSVLNCLLLPRSSTICRTESRTKQYAFGVFAMGRTQKPLLFLSGASESDAQDWIASIRKMLCVASYLPVGESNFHVSVVDNVHSRAAGLVGLHGVLGSNSQEIVISDPCTGDPRLCWYWHQFHQFHFQAPAHPVDDKRIIVMHTSGEFPAGPGQIYLYCEQGSRLLNHLVTRGKRTKTSPGLKSSKRLSRSEGDLCTNTTTSDSPVCIRSQTGSDDSGVRVSIASDDSAYLLKPKTASSLISIGMGVLTKTPGGSETNDDSLQDLTALEDQTVVYRAANRGFPWLRGFTRKFPKMRSSR</sequence>
<evidence type="ECO:0000313" key="4">
    <source>
        <dbReference type="Proteomes" id="UP000007266"/>
    </source>
</evidence>
<accession>A0A139WG92</accession>
<dbReference type="Gene3D" id="2.30.29.30">
    <property type="entry name" value="Pleckstrin-homology domain (PH domain)/Phosphotyrosine-binding domain (PTB)"/>
    <property type="match status" value="1"/>
</dbReference>
<keyword evidence="4" id="KW-1185">Reference proteome</keyword>
<dbReference type="eggNOG" id="ENOG502S5J9">
    <property type="taxonomic scope" value="Eukaryota"/>
</dbReference>
<reference evidence="3 4" key="1">
    <citation type="journal article" date="2008" name="Nature">
        <title>The genome of the model beetle and pest Tribolium castaneum.</title>
        <authorList>
            <consortium name="Tribolium Genome Sequencing Consortium"/>
            <person name="Richards S."/>
            <person name="Gibbs R.A."/>
            <person name="Weinstock G.M."/>
            <person name="Brown S.J."/>
            <person name="Denell R."/>
            <person name="Beeman R.W."/>
            <person name="Gibbs R."/>
            <person name="Beeman R.W."/>
            <person name="Brown S.J."/>
            <person name="Bucher G."/>
            <person name="Friedrich M."/>
            <person name="Grimmelikhuijzen C.J."/>
            <person name="Klingler M."/>
            <person name="Lorenzen M."/>
            <person name="Richards S."/>
            <person name="Roth S."/>
            <person name="Schroder R."/>
            <person name="Tautz D."/>
            <person name="Zdobnov E.M."/>
            <person name="Muzny D."/>
            <person name="Gibbs R.A."/>
            <person name="Weinstock G.M."/>
            <person name="Attaway T."/>
            <person name="Bell S."/>
            <person name="Buhay C.J."/>
            <person name="Chandrabose M.N."/>
            <person name="Chavez D."/>
            <person name="Clerk-Blankenburg K.P."/>
            <person name="Cree A."/>
            <person name="Dao M."/>
            <person name="Davis C."/>
            <person name="Chacko J."/>
            <person name="Dinh H."/>
            <person name="Dugan-Rocha S."/>
            <person name="Fowler G."/>
            <person name="Garner T.T."/>
            <person name="Garnes J."/>
            <person name="Gnirke A."/>
            <person name="Hawes A."/>
            <person name="Hernandez J."/>
            <person name="Hines S."/>
            <person name="Holder M."/>
            <person name="Hume J."/>
            <person name="Jhangiani S.N."/>
            <person name="Joshi V."/>
            <person name="Khan Z.M."/>
            <person name="Jackson L."/>
            <person name="Kovar C."/>
            <person name="Kowis A."/>
            <person name="Lee S."/>
            <person name="Lewis L.R."/>
            <person name="Margolis J."/>
            <person name="Morgan M."/>
            <person name="Nazareth L.V."/>
            <person name="Nguyen N."/>
            <person name="Okwuonu G."/>
            <person name="Parker D."/>
            <person name="Richards S."/>
            <person name="Ruiz S.J."/>
            <person name="Santibanez J."/>
            <person name="Savard J."/>
            <person name="Scherer S.E."/>
            <person name="Schneider B."/>
            <person name="Sodergren E."/>
            <person name="Tautz D."/>
            <person name="Vattahil S."/>
            <person name="Villasana D."/>
            <person name="White C.S."/>
            <person name="Wright R."/>
            <person name="Park Y."/>
            <person name="Beeman R.W."/>
            <person name="Lord J."/>
            <person name="Oppert B."/>
            <person name="Lorenzen M."/>
            <person name="Brown S."/>
            <person name="Wang L."/>
            <person name="Savard J."/>
            <person name="Tautz D."/>
            <person name="Richards S."/>
            <person name="Weinstock G."/>
            <person name="Gibbs R.A."/>
            <person name="Liu Y."/>
            <person name="Worley K."/>
            <person name="Weinstock G."/>
            <person name="Elsik C.G."/>
            <person name="Reese J.T."/>
            <person name="Elhaik E."/>
            <person name="Landan G."/>
            <person name="Graur D."/>
            <person name="Arensburger P."/>
            <person name="Atkinson P."/>
            <person name="Beeman R.W."/>
            <person name="Beidler J."/>
            <person name="Brown S.J."/>
            <person name="Demuth J.P."/>
            <person name="Drury D.W."/>
            <person name="Du Y.Z."/>
            <person name="Fujiwara H."/>
            <person name="Lorenzen M."/>
            <person name="Maselli V."/>
            <person name="Osanai M."/>
            <person name="Park Y."/>
            <person name="Robertson H.M."/>
            <person name="Tu Z."/>
            <person name="Wang J.J."/>
            <person name="Wang S."/>
            <person name="Richards S."/>
            <person name="Song H."/>
            <person name="Zhang L."/>
            <person name="Sodergren E."/>
            <person name="Werner D."/>
            <person name="Stanke M."/>
            <person name="Morgenstern B."/>
            <person name="Solovyev V."/>
            <person name="Kosarev P."/>
            <person name="Brown G."/>
            <person name="Chen H.C."/>
            <person name="Ermolaeva O."/>
            <person name="Hlavina W."/>
            <person name="Kapustin Y."/>
            <person name="Kiryutin B."/>
            <person name="Kitts P."/>
            <person name="Maglott D."/>
            <person name="Pruitt K."/>
            <person name="Sapojnikov V."/>
            <person name="Souvorov A."/>
            <person name="Mackey A.J."/>
            <person name="Waterhouse R.M."/>
            <person name="Wyder S."/>
            <person name="Zdobnov E.M."/>
            <person name="Zdobnov E.M."/>
            <person name="Wyder S."/>
            <person name="Kriventseva E.V."/>
            <person name="Kadowaki T."/>
            <person name="Bork P."/>
            <person name="Aranda M."/>
            <person name="Bao R."/>
            <person name="Beermann A."/>
            <person name="Berns N."/>
            <person name="Bolognesi R."/>
            <person name="Bonneton F."/>
            <person name="Bopp D."/>
            <person name="Brown S.J."/>
            <person name="Bucher G."/>
            <person name="Butts T."/>
            <person name="Chaumot A."/>
            <person name="Denell R.E."/>
            <person name="Ferrier D.E."/>
            <person name="Friedrich M."/>
            <person name="Gordon C.M."/>
            <person name="Jindra M."/>
            <person name="Klingler M."/>
            <person name="Lan Q."/>
            <person name="Lattorff H.M."/>
            <person name="Laudet V."/>
            <person name="von Levetsow C."/>
            <person name="Liu Z."/>
            <person name="Lutz R."/>
            <person name="Lynch J.A."/>
            <person name="da Fonseca R.N."/>
            <person name="Posnien N."/>
            <person name="Reuter R."/>
            <person name="Roth S."/>
            <person name="Savard J."/>
            <person name="Schinko J.B."/>
            <person name="Schmitt C."/>
            <person name="Schoppmeier M."/>
            <person name="Schroder R."/>
            <person name="Shippy T.D."/>
            <person name="Simonnet F."/>
            <person name="Marques-Souza H."/>
            <person name="Tautz D."/>
            <person name="Tomoyasu Y."/>
            <person name="Trauner J."/>
            <person name="Van der Zee M."/>
            <person name="Vervoort M."/>
            <person name="Wittkopp N."/>
            <person name="Wimmer E.A."/>
            <person name="Yang X."/>
            <person name="Jones A.K."/>
            <person name="Sattelle D.B."/>
            <person name="Ebert P.R."/>
            <person name="Nelson D."/>
            <person name="Scott J.G."/>
            <person name="Beeman R.W."/>
            <person name="Muthukrishnan S."/>
            <person name="Kramer K.J."/>
            <person name="Arakane Y."/>
            <person name="Beeman R.W."/>
            <person name="Zhu Q."/>
            <person name="Hogenkamp D."/>
            <person name="Dixit R."/>
            <person name="Oppert B."/>
            <person name="Jiang H."/>
            <person name="Zou Z."/>
            <person name="Marshall J."/>
            <person name="Elpidina E."/>
            <person name="Vinokurov K."/>
            <person name="Oppert C."/>
            <person name="Zou Z."/>
            <person name="Evans J."/>
            <person name="Lu Z."/>
            <person name="Zhao P."/>
            <person name="Sumathipala N."/>
            <person name="Altincicek B."/>
            <person name="Vilcinskas A."/>
            <person name="Williams M."/>
            <person name="Hultmark D."/>
            <person name="Hetru C."/>
            <person name="Jiang H."/>
            <person name="Grimmelikhuijzen C.J."/>
            <person name="Hauser F."/>
            <person name="Cazzamali G."/>
            <person name="Williamson M."/>
            <person name="Park Y."/>
            <person name="Li B."/>
            <person name="Tanaka Y."/>
            <person name="Predel R."/>
            <person name="Neupert S."/>
            <person name="Schachtner J."/>
            <person name="Verleyen P."/>
            <person name="Raible F."/>
            <person name="Bork P."/>
            <person name="Friedrich M."/>
            <person name="Walden K.K."/>
            <person name="Robertson H.M."/>
            <person name="Angeli S."/>
            <person name="Foret S."/>
            <person name="Bucher G."/>
            <person name="Schuetz S."/>
            <person name="Maleszka R."/>
            <person name="Wimmer E.A."/>
            <person name="Beeman R.W."/>
            <person name="Lorenzen M."/>
            <person name="Tomoyasu Y."/>
            <person name="Miller S.C."/>
            <person name="Grossmann D."/>
            <person name="Bucher G."/>
        </authorList>
    </citation>
    <scope>NUCLEOTIDE SEQUENCE [LARGE SCALE GENOMIC DNA]</scope>
    <source>
        <strain evidence="3 4">Georgia GA2</strain>
    </source>
</reference>
<dbReference type="EMBL" id="KQ971351">
    <property type="protein sequence ID" value="KYB26827.1"/>
    <property type="molecule type" value="Genomic_DNA"/>
</dbReference>